<sequence length="166" mass="17997">MFVLRKGGNSAKADLTRGFDPVSDDSRASALASALRSRRAAFQPLSLAFTGVDVPLEDADLIEGTAESDFHDGERRDPCAAATGGVPFPTFLTFSFFETRSGEGDLDDGWLVDQTEVLEGWTTPEIRYGFELLVDEVADIDVNVVAQADVLEVRDVGQHTTVVGWQ</sequence>
<name>A0AAD9I8S6_9PEZI</name>
<comment type="caution">
    <text evidence="1">The sequence shown here is derived from an EMBL/GenBank/DDBJ whole genome shotgun (WGS) entry which is preliminary data.</text>
</comment>
<gene>
    <name evidence="1" type="ORF">P8C59_007559</name>
</gene>
<dbReference type="EMBL" id="JAQQPM010000006">
    <property type="protein sequence ID" value="KAK2073268.1"/>
    <property type="molecule type" value="Genomic_DNA"/>
</dbReference>
<accession>A0AAD9I8S6</accession>
<dbReference type="Proteomes" id="UP001217918">
    <property type="component" value="Unassembled WGS sequence"/>
</dbReference>
<evidence type="ECO:0000313" key="1">
    <source>
        <dbReference type="EMBL" id="KAK2073268.1"/>
    </source>
</evidence>
<dbReference type="AlphaFoldDB" id="A0AAD9I8S6"/>
<proteinExistence type="predicted"/>
<keyword evidence="2" id="KW-1185">Reference proteome</keyword>
<reference evidence="1" key="1">
    <citation type="journal article" date="2023" name="Mol. Plant Microbe Interact.">
        <title>Elucidating the Obligate Nature and Biological Capacity of an Invasive Fungal Corn Pathogen.</title>
        <authorList>
            <person name="MacCready J.S."/>
            <person name="Roggenkamp E.M."/>
            <person name="Gdanetz K."/>
            <person name="Chilvers M.I."/>
        </authorList>
    </citation>
    <scope>NUCLEOTIDE SEQUENCE</scope>
    <source>
        <strain evidence="1">PM02</strain>
    </source>
</reference>
<evidence type="ECO:0000313" key="2">
    <source>
        <dbReference type="Proteomes" id="UP001217918"/>
    </source>
</evidence>
<organism evidence="1 2">
    <name type="scientific">Phyllachora maydis</name>
    <dbReference type="NCBI Taxonomy" id="1825666"/>
    <lineage>
        <taxon>Eukaryota</taxon>
        <taxon>Fungi</taxon>
        <taxon>Dikarya</taxon>
        <taxon>Ascomycota</taxon>
        <taxon>Pezizomycotina</taxon>
        <taxon>Sordariomycetes</taxon>
        <taxon>Sordariomycetidae</taxon>
        <taxon>Phyllachorales</taxon>
        <taxon>Phyllachoraceae</taxon>
        <taxon>Phyllachora</taxon>
    </lineage>
</organism>
<protein>
    <submittedName>
        <fullName evidence="1">Uncharacterized protein</fullName>
    </submittedName>
</protein>